<dbReference type="Proteomes" id="UP000000562">
    <property type="component" value="Chromosome"/>
</dbReference>
<dbReference type="PANTHER" id="PTHR42711:SF15">
    <property type="entry name" value="ABC-TYPE MULTIDRUG TRANSPORT SYSTEM, ATPASE COMPONENT"/>
    <property type="match status" value="1"/>
</dbReference>
<sequence length="302" mass="34490">MKYALEIKKLRKIYKTNICAINSIDLKVKIGDFYALLGPNGAGKSTTIGILSSLIKKSSGLVKIFGYDIDKDKINTKKKIGLVPQEFNFSPFETINQIVINQAGFYGIKKSIAIDRAKKYLNKLELWDQRNKPARVLSGGTKRRLMIARALMHKPKVLILDEPTAGVDVEIRRLIWKLLINLNKNGKTIILTTHYFEEAEFLCNHIGIMQYGILIKNTSIQKLLSKVKSEKFILESSSDISKIKIEGYNFKNLQKNTLEVEVDKKKGLNDLFFQLNSQNIHIISMRNKSNRLEELFLNLVSK</sequence>
<dbReference type="PROSITE" id="PS50893">
    <property type="entry name" value="ABC_TRANSPORTER_2"/>
    <property type="match status" value="1"/>
</dbReference>
<evidence type="ECO:0000313" key="7">
    <source>
        <dbReference type="Proteomes" id="UP000000562"/>
    </source>
</evidence>
<protein>
    <submittedName>
        <fullName evidence="6">YadG protein</fullName>
    </submittedName>
</protein>
<dbReference type="OrthoDB" id="9775490at2"/>
<organism evidence="6 7">
    <name type="scientific">Wigglesworthia glossinidia brevipalpis</name>
    <dbReference type="NCBI Taxonomy" id="36870"/>
    <lineage>
        <taxon>Bacteria</taxon>
        <taxon>Pseudomonadati</taxon>
        <taxon>Pseudomonadota</taxon>
        <taxon>Gammaproteobacteria</taxon>
        <taxon>Enterobacterales</taxon>
        <taxon>Erwiniaceae</taxon>
        <taxon>Wigglesworthia</taxon>
    </lineage>
</organism>
<dbReference type="PANTHER" id="PTHR42711">
    <property type="entry name" value="ABC TRANSPORTER ATP-BINDING PROTEIN"/>
    <property type="match status" value="1"/>
</dbReference>
<feature type="domain" description="ABC transporter" evidence="5">
    <location>
        <begin position="5"/>
        <end position="236"/>
    </location>
</feature>
<evidence type="ECO:0000256" key="4">
    <source>
        <dbReference type="ARBA" id="ARBA00022840"/>
    </source>
</evidence>
<accession>Q8D2S4</accession>
<proteinExistence type="inferred from homology"/>
<dbReference type="Pfam" id="PF00005">
    <property type="entry name" value="ABC_tran"/>
    <property type="match status" value="1"/>
</dbReference>
<dbReference type="InterPro" id="IPR003593">
    <property type="entry name" value="AAA+_ATPase"/>
</dbReference>
<keyword evidence="7" id="KW-1185">Reference proteome</keyword>
<reference evidence="6 7" key="1">
    <citation type="journal article" date="2002" name="Nat. Genet.">
        <title>Genome sequence of the endocellular obligate symbiont of tsetse flies, Wigglesworthia glossinidia.</title>
        <authorList>
            <person name="Akman L."/>
            <person name="Yamashita A."/>
            <person name="Watanabe H."/>
            <person name="Oshima K."/>
            <person name="Shiba T."/>
            <person name="Hattori M."/>
            <person name="Aksoy S."/>
        </authorList>
    </citation>
    <scope>NUCLEOTIDE SEQUENCE [LARGE SCALE GENOMIC DNA]</scope>
</reference>
<evidence type="ECO:0000256" key="1">
    <source>
        <dbReference type="ARBA" id="ARBA00006526"/>
    </source>
</evidence>
<comment type="similarity">
    <text evidence="1">Belongs to the ABC transporter superfamily. Drug exporter-2 (TC 3.A.1.117) family.</text>
</comment>
<dbReference type="SUPFAM" id="SSF52540">
    <property type="entry name" value="P-loop containing nucleoside triphosphate hydrolases"/>
    <property type="match status" value="1"/>
</dbReference>
<dbReference type="eggNOG" id="COG1131">
    <property type="taxonomic scope" value="Bacteria"/>
</dbReference>
<evidence type="ECO:0000313" key="6">
    <source>
        <dbReference type="EMBL" id="BAC24426.1"/>
    </source>
</evidence>
<dbReference type="Gene3D" id="3.40.50.300">
    <property type="entry name" value="P-loop containing nucleotide triphosphate hydrolases"/>
    <property type="match status" value="1"/>
</dbReference>
<evidence type="ECO:0000256" key="3">
    <source>
        <dbReference type="ARBA" id="ARBA00022741"/>
    </source>
</evidence>
<keyword evidence="4" id="KW-0067">ATP-binding</keyword>
<dbReference type="STRING" id="36870.gene:10368773"/>
<gene>
    <name evidence="6" type="primary">yadG</name>
</gene>
<dbReference type="EMBL" id="BA000021">
    <property type="protein sequence ID" value="BAC24426.1"/>
    <property type="molecule type" value="Genomic_DNA"/>
</dbReference>
<dbReference type="InterPro" id="IPR050763">
    <property type="entry name" value="ABC_transporter_ATP-binding"/>
</dbReference>
<dbReference type="KEGG" id="wbr:yadG"/>
<dbReference type="AlphaFoldDB" id="Q8D2S4"/>
<keyword evidence="3" id="KW-0547">Nucleotide-binding</keyword>
<dbReference type="SMART" id="SM00382">
    <property type="entry name" value="AAA"/>
    <property type="match status" value="1"/>
</dbReference>
<dbReference type="InterPro" id="IPR027417">
    <property type="entry name" value="P-loop_NTPase"/>
</dbReference>
<name>Q8D2S4_WIGBR</name>
<evidence type="ECO:0000259" key="5">
    <source>
        <dbReference type="PROSITE" id="PS50893"/>
    </source>
</evidence>
<evidence type="ECO:0000256" key="2">
    <source>
        <dbReference type="ARBA" id="ARBA00022448"/>
    </source>
</evidence>
<dbReference type="HOGENOM" id="CLU_000604_1_2_6"/>
<dbReference type="GO" id="GO:0016887">
    <property type="term" value="F:ATP hydrolysis activity"/>
    <property type="evidence" value="ECO:0007669"/>
    <property type="project" value="InterPro"/>
</dbReference>
<dbReference type="GO" id="GO:0005524">
    <property type="term" value="F:ATP binding"/>
    <property type="evidence" value="ECO:0007669"/>
    <property type="project" value="UniProtKB-KW"/>
</dbReference>
<dbReference type="InterPro" id="IPR003439">
    <property type="entry name" value="ABC_transporter-like_ATP-bd"/>
</dbReference>
<keyword evidence="2" id="KW-0813">Transport</keyword>